<dbReference type="EMBL" id="CAJNDS010002546">
    <property type="protein sequence ID" value="CAE7520602.1"/>
    <property type="molecule type" value="Genomic_DNA"/>
</dbReference>
<comment type="caution">
    <text evidence="2">The sequence shown here is derived from an EMBL/GenBank/DDBJ whole genome shotgun (WGS) entry which is preliminary data.</text>
</comment>
<gene>
    <name evidence="2" type="ORF">SNAT2548_LOCUS29135</name>
</gene>
<dbReference type="Proteomes" id="UP000604046">
    <property type="component" value="Unassembled WGS sequence"/>
</dbReference>
<evidence type="ECO:0000313" key="2">
    <source>
        <dbReference type="EMBL" id="CAE7520602.1"/>
    </source>
</evidence>
<proteinExistence type="predicted"/>
<feature type="transmembrane region" description="Helical" evidence="1">
    <location>
        <begin position="133"/>
        <end position="153"/>
    </location>
</feature>
<keyword evidence="1" id="KW-0812">Transmembrane</keyword>
<name>A0A812T7T6_9DINO</name>
<reference evidence="2" key="1">
    <citation type="submission" date="2021-02" db="EMBL/GenBank/DDBJ databases">
        <authorList>
            <person name="Dougan E. K."/>
            <person name="Rhodes N."/>
            <person name="Thang M."/>
            <person name="Chan C."/>
        </authorList>
    </citation>
    <scope>NUCLEOTIDE SEQUENCE</scope>
</reference>
<organism evidence="2 3">
    <name type="scientific">Symbiodinium natans</name>
    <dbReference type="NCBI Taxonomy" id="878477"/>
    <lineage>
        <taxon>Eukaryota</taxon>
        <taxon>Sar</taxon>
        <taxon>Alveolata</taxon>
        <taxon>Dinophyceae</taxon>
        <taxon>Suessiales</taxon>
        <taxon>Symbiodiniaceae</taxon>
        <taxon>Symbiodinium</taxon>
    </lineage>
</organism>
<evidence type="ECO:0000256" key="1">
    <source>
        <dbReference type="SAM" id="Phobius"/>
    </source>
</evidence>
<dbReference type="AlphaFoldDB" id="A0A812T7T6"/>
<protein>
    <submittedName>
        <fullName evidence="2">Uncharacterized protein</fullName>
    </submittedName>
</protein>
<keyword evidence="1" id="KW-1133">Transmembrane helix</keyword>
<keyword evidence="3" id="KW-1185">Reference proteome</keyword>
<feature type="transmembrane region" description="Helical" evidence="1">
    <location>
        <begin position="43"/>
        <end position="62"/>
    </location>
</feature>
<sequence length="201" mass="22668">MAMMPLTSETWWNFMQTHHAFLGILYFNKVDEGKDFSLLERRLFLGMAIFAAWFGVYLKYFYLRRWIPMFFDEVLDDLHLFPGDWLEDHLDSAVCSALGGAVDLLLGKEIVRSVLKKDWETKGGVRGFASSLATAYAALLVVGGVAHIFYVMVLKPKLQFKLLLKWVITVVLKLSVVETGILTVKALAASRGAAKDEAKKT</sequence>
<keyword evidence="1" id="KW-0472">Membrane</keyword>
<accession>A0A812T7T6</accession>
<evidence type="ECO:0000313" key="3">
    <source>
        <dbReference type="Proteomes" id="UP000604046"/>
    </source>
</evidence>